<dbReference type="Proteomes" id="UP000005510">
    <property type="component" value="Unassembled WGS sequence"/>
</dbReference>
<reference evidence="1 2" key="1">
    <citation type="submission" date="2008-10" db="EMBL/GenBank/DDBJ databases">
        <title>Draft genome sequence of Parabacteroides johnsonii (DSM 18315).</title>
        <authorList>
            <person name="Sudarsanam P."/>
            <person name="Ley R."/>
            <person name="Guruge J."/>
            <person name="Turnbaugh P.J."/>
            <person name="Mahowald M."/>
            <person name="Liep D."/>
            <person name="Gordon J."/>
        </authorList>
    </citation>
    <scope>NUCLEOTIDE SEQUENCE [LARGE SCALE GENOMIC DNA]</scope>
    <source>
        <strain evidence="1 2">DSM 18315</strain>
    </source>
</reference>
<comment type="caution">
    <text evidence="1">The sequence shown here is derived from an EMBL/GenBank/DDBJ whole genome shotgun (WGS) entry which is preliminary data.</text>
</comment>
<evidence type="ECO:0000313" key="1">
    <source>
        <dbReference type="EMBL" id="EEC94858.1"/>
    </source>
</evidence>
<accession>B7BFA7</accession>
<dbReference type="AlphaFoldDB" id="B7BFA7"/>
<reference evidence="1 2" key="2">
    <citation type="submission" date="2008-10" db="EMBL/GenBank/DDBJ databases">
        <authorList>
            <person name="Fulton L."/>
            <person name="Clifton S."/>
            <person name="Fulton B."/>
            <person name="Xu J."/>
            <person name="Minx P."/>
            <person name="Pepin K.H."/>
            <person name="Johnson M."/>
            <person name="Bhonagiri V."/>
            <person name="Nash W.E."/>
            <person name="Mardis E.R."/>
            <person name="Wilson R.K."/>
        </authorList>
    </citation>
    <scope>NUCLEOTIDE SEQUENCE [LARGE SCALE GENOMIC DNA]</scope>
    <source>
        <strain evidence="1 2">DSM 18315</strain>
    </source>
</reference>
<dbReference type="EMBL" id="ABYH01000382">
    <property type="protein sequence ID" value="EEC94858.1"/>
    <property type="molecule type" value="Genomic_DNA"/>
</dbReference>
<organism evidence="1 2">
    <name type="scientific">Parabacteroides johnsonii DSM 18315</name>
    <dbReference type="NCBI Taxonomy" id="537006"/>
    <lineage>
        <taxon>Bacteria</taxon>
        <taxon>Pseudomonadati</taxon>
        <taxon>Bacteroidota</taxon>
        <taxon>Bacteroidia</taxon>
        <taxon>Bacteroidales</taxon>
        <taxon>Tannerellaceae</taxon>
        <taxon>Parabacteroides</taxon>
    </lineage>
</organism>
<sequence>MECIREKHIIVVFEFDIQTAFRQIFVEDIARGHEQRTSYKEKAQTEIMYKIFQFHIFFDYAIIILVSCKRNKSSMQGEQKFHRHETFIP</sequence>
<protein>
    <submittedName>
        <fullName evidence="1">Uncharacterized protein</fullName>
    </submittedName>
</protein>
<gene>
    <name evidence="1" type="ORF">PRABACTJOHN_03736</name>
</gene>
<evidence type="ECO:0000313" key="2">
    <source>
        <dbReference type="Proteomes" id="UP000005510"/>
    </source>
</evidence>
<dbReference type="HOGENOM" id="CLU_2451912_0_0_10"/>
<proteinExistence type="predicted"/>
<name>B7BFA7_9BACT</name>